<gene>
    <name evidence="5" type="ORF">M427DRAFT_55728</name>
</gene>
<name>A0A139AHX8_GONPJ</name>
<evidence type="ECO:0000313" key="5">
    <source>
        <dbReference type="EMBL" id="KXS16299.1"/>
    </source>
</evidence>
<dbReference type="Pfam" id="PF10220">
    <property type="entry name" value="Smg8_Smg9"/>
    <property type="match status" value="1"/>
</dbReference>
<evidence type="ECO:0000256" key="1">
    <source>
        <dbReference type="ARBA" id="ARBA00006443"/>
    </source>
</evidence>
<sequence length="977" mass="107319">MDFQEFVPADWKYEPPARDELEDRVQELCTCFQVHIDSTSWASGNAGMVAVIGDFECGKIGPRGNIVYGDVAHVVDRIAGWSTSLSTSSTVECKLSHNVQLRLIFDRRNNTMYLFADAEAAGGDFQTWHTEANQLWTTIQLTLLSLCSVVVFATRQAALGACHTSILKLALSLKLDLANLSTSVLQFSDVIVRRWSPSFGDGGQTPSARRSGPKQPEQRSIPVIFSVIDSSIAASDPGRLLYLRPALRELGVLGIDPNDSRRAIVCLPESVAAEYHLNFADIETTTQESLSLLDYIRDYPSRNAVGNTNASYTAQNTPVENTPQQQQDRPQLGTRSSRATDAPTIAHLRRVLNLVAQNGTGTLFRNLSRGDMKGTSYGIARGVFAPLRGGMNSTSPKGSASEEKLPNLVVDLPSKLQAIVLFLLIPLAVETSYHLVPSLLQCSEELAVSLQKEGSLIFERVKKDAANSELDWAEAHCREARDKAAQLYSGDGHEVLYGTKEHLSRLSSSLRLYRRLARGRVSREKYEAELIEMCVDTWNGKYLPSKRKCEERSLLQHECGKRFGHQGNHLTEEKLRQSCDCGRYIKARGEAFDAKTGNYLALSCCPPLGDEDRILPLEKSGDEFAEANPKREDACDSAEAIIPPADWTWSLVRVSSHNHFDRQDGMIKSGCGWGVLSLRTRAEAKGPNNTSPNRNTMESGKEVEGKDRGKRRRDKDPQVDGANAPKPATLASFIDIKSLTDDRPRTKAIASDTARSIPTIPSGDAEGSQVPRDRIMLAMEYECPLGHRYHPHPATLRPLRPPNMTSASVSGQRFIDRDWPIFTVCWICHPDIVTNSSAAASGSTVRVLGRAKERKATRVTMAAQLMRIKISVGAMDAEAAAKRTIRLAPTVRVFSNTSSQDVNTQLETGQVSPPIPIDFSPNGQPITLSPGSSTVLRLPYIYTLPANGETVPWSSEALTLVGLEGFGHLQSGWLALV</sequence>
<feature type="region of interest" description="Disordered" evidence="4">
    <location>
        <begin position="682"/>
        <end position="727"/>
    </location>
</feature>
<dbReference type="GO" id="GO:0000184">
    <property type="term" value="P:nuclear-transcribed mRNA catabolic process, nonsense-mediated decay"/>
    <property type="evidence" value="ECO:0007669"/>
    <property type="project" value="UniProtKB-KW"/>
</dbReference>
<proteinExistence type="inferred from homology"/>
<feature type="region of interest" description="Disordered" evidence="4">
    <location>
        <begin position="306"/>
        <end position="340"/>
    </location>
</feature>
<reference evidence="5 6" key="1">
    <citation type="journal article" date="2015" name="Genome Biol. Evol.">
        <title>Phylogenomic analyses indicate that early fungi evolved digesting cell walls of algal ancestors of land plants.</title>
        <authorList>
            <person name="Chang Y."/>
            <person name="Wang S."/>
            <person name="Sekimoto S."/>
            <person name="Aerts A.L."/>
            <person name="Choi C."/>
            <person name="Clum A."/>
            <person name="LaButti K.M."/>
            <person name="Lindquist E.A."/>
            <person name="Yee Ngan C."/>
            <person name="Ohm R.A."/>
            <person name="Salamov A.A."/>
            <person name="Grigoriev I.V."/>
            <person name="Spatafora J.W."/>
            <person name="Berbee M.L."/>
        </authorList>
    </citation>
    <scope>NUCLEOTIDE SEQUENCE [LARGE SCALE GENOMIC DNA]</scope>
    <source>
        <strain evidence="5 6">JEL478</strain>
    </source>
</reference>
<evidence type="ECO:0000256" key="3">
    <source>
        <dbReference type="ARBA" id="ARBA00029509"/>
    </source>
</evidence>
<evidence type="ECO:0000256" key="2">
    <source>
        <dbReference type="ARBA" id="ARBA00023161"/>
    </source>
</evidence>
<organism evidence="5 6">
    <name type="scientific">Gonapodya prolifera (strain JEL478)</name>
    <name type="common">Monoblepharis prolifera</name>
    <dbReference type="NCBI Taxonomy" id="1344416"/>
    <lineage>
        <taxon>Eukaryota</taxon>
        <taxon>Fungi</taxon>
        <taxon>Fungi incertae sedis</taxon>
        <taxon>Chytridiomycota</taxon>
        <taxon>Chytridiomycota incertae sedis</taxon>
        <taxon>Monoblepharidomycetes</taxon>
        <taxon>Monoblepharidales</taxon>
        <taxon>Gonapodyaceae</taxon>
        <taxon>Gonapodya</taxon>
    </lineage>
</organism>
<dbReference type="EMBL" id="KQ965754">
    <property type="protein sequence ID" value="KXS16299.1"/>
    <property type="molecule type" value="Genomic_DNA"/>
</dbReference>
<dbReference type="OrthoDB" id="63589at2759"/>
<dbReference type="STRING" id="1344416.A0A139AHX8"/>
<evidence type="ECO:0000313" key="6">
    <source>
        <dbReference type="Proteomes" id="UP000070544"/>
    </source>
</evidence>
<comment type="similarity">
    <text evidence="1">Belongs to the SMG8 family.</text>
</comment>
<dbReference type="PANTHER" id="PTHR13091:SF0">
    <property type="entry name" value="NONSENSE-MEDIATED MRNA DECAY FACTOR SMG8"/>
    <property type="match status" value="1"/>
</dbReference>
<dbReference type="InterPro" id="IPR019354">
    <property type="entry name" value="SMG8-like"/>
</dbReference>
<protein>
    <recommendedName>
        <fullName evidence="3">Nonsense-mediated mRNA decay factor SMG8</fullName>
    </recommendedName>
</protein>
<accession>A0A139AHX8</accession>
<dbReference type="AlphaFoldDB" id="A0A139AHX8"/>
<feature type="compositionally biased region" description="Polar residues" evidence="4">
    <location>
        <begin position="687"/>
        <end position="698"/>
    </location>
</feature>
<dbReference type="Proteomes" id="UP000070544">
    <property type="component" value="Unassembled WGS sequence"/>
</dbReference>
<dbReference type="PANTHER" id="PTHR13091">
    <property type="entry name" value="AMPLIFIED IN BREAST CANCER 2-RELATED"/>
    <property type="match status" value="1"/>
</dbReference>
<keyword evidence="2" id="KW-0866">Nonsense-mediated mRNA decay</keyword>
<feature type="compositionally biased region" description="Polar residues" evidence="4">
    <location>
        <begin position="306"/>
        <end position="339"/>
    </location>
</feature>
<keyword evidence="6" id="KW-1185">Reference proteome</keyword>
<evidence type="ECO:0000256" key="4">
    <source>
        <dbReference type="SAM" id="MobiDB-lite"/>
    </source>
</evidence>